<evidence type="ECO:0000259" key="2">
    <source>
        <dbReference type="Pfam" id="PF00144"/>
    </source>
</evidence>
<dbReference type="InterPro" id="IPR012338">
    <property type="entry name" value="Beta-lactam/transpept-like"/>
</dbReference>
<dbReference type="eggNOG" id="COG1680">
    <property type="taxonomic scope" value="Bacteria"/>
</dbReference>
<evidence type="ECO:0000313" key="5">
    <source>
        <dbReference type="Proteomes" id="UP000004508"/>
    </source>
</evidence>
<name>D6U560_KTERA</name>
<feature type="domain" description="Beta-lactamase-related" evidence="2">
    <location>
        <begin position="18"/>
        <end position="344"/>
    </location>
</feature>
<dbReference type="InterPro" id="IPR021860">
    <property type="entry name" value="Peptidase_S12_Pab87-rel_C"/>
</dbReference>
<accession>D6U560</accession>
<organism evidence="4 5">
    <name type="scientific">Ktedonobacter racemifer DSM 44963</name>
    <dbReference type="NCBI Taxonomy" id="485913"/>
    <lineage>
        <taxon>Bacteria</taxon>
        <taxon>Bacillati</taxon>
        <taxon>Chloroflexota</taxon>
        <taxon>Ktedonobacteria</taxon>
        <taxon>Ktedonobacterales</taxon>
        <taxon>Ktedonobacteraceae</taxon>
        <taxon>Ktedonobacter</taxon>
    </lineage>
</organism>
<dbReference type="PANTHER" id="PTHR46825">
    <property type="entry name" value="D-ALANYL-D-ALANINE-CARBOXYPEPTIDASE/ENDOPEPTIDASE AMPH"/>
    <property type="match status" value="1"/>
</dbReference>
<dbReference type="Pfam" id="PF11954">
    <property type="entry name" value="DUF3471"/>
    <property type="match status" value="1"/>
</dbReference>
<proteinExistence type="predicted"/>
<dbReference type="InParanoid" id="D6U560"/>
<dbReference type="InterPro" id="IPR001466">
    <property type="entry name" value="Beta-lactam-related"/>
</dbReference>
<gene>
    <name evidence="4" type="ORF">Krac_2376</name>
</gene>
<dbReference type="SUPFAM" id="SSF56601">
    <property type="entry name" value="beta-lactamase/transpeptidase-like"/>
    <property type="match status" value="1"/>
</dbReference>
<dbReference type="AlphaFoldDB" id="D6U560"/>
<dbReference type="Gene3D" id="3.40.710.10">
    <property type="entry name" value="DD-peptidase/beta-lactamase superfamily"/>
    <property type="match status" value="1"/>
</dbReference>
<evidence type="ECO:0000256" key="1">
    <source>
        <dbReference type="SAM" id="MobiDB-lite"/>
    </source>
</evidence>
<keyword evidence="5" id="KW-1185">Reference proteome</keyword>
<dbReference type="STRING" id="485913.Krac_2376"/>
<dbReference type="InterPro" id="IPR050491">
    <property type="entry name" value="AmpC-like"/>
</dbReference>
<comment type="caution">
    <text evidence="4">The sequence shown here is derived from an EMBL/GenBank/DDBJ whole genome shotgun (WGS) entry which is preliminary data.</text>
</comment>
<dbReference type="RefSeq" id="WP_007919140.1">
    <property type="nucleotide sequence ID" value="NZ_ADVG01000004.1"/>
</dbReference>
<evidence type="ECO:0000259" key="3">
    <source>
        <dbReference type="Pfam" id="PF11954"/>
    </source>
</evidence>
<dbReference type="Proteomes" id="UP000004508">
    <property type="component" value="Unassembled WGS sequence"/>
</dbReference>
<sequence>MSENPSTATTPRLEEFTTFVHQMLKEWQVQGTAIAIVKDGQVIFQQGFGKRDTKHDLDVTPQTLFPIASCSKAFTTASLAILADEGRLDWDTPIRTYIPTFRLVDPFASERLTARDLVSHRSGLPRHDLAWYNSTASRKELFERLPYLEPTKDFRTLWQYQNLMYMAAGYLIEQITGQTWEEFVRVRIFEPLGMRQSNFSIVETSEQAGNFSHPYKESKGEVNEMAFYGAQGAIGPAGAIVSNIEELSNWLQLHLNKGLHNDQRILSESQVTQLHSPQMVIPGVDNYPERPFASYALGWFVQPYRGYPMIHHGGNIDGFSSLVSLFPGQNIGIAVLTNMSGSPVPTLLTYAAFEYLVGLERVDWHARAQKTREEFKAAEQQGQEQDAGERIPDTQPSHQLEAYVGTYTHPGYGTFEVTLEGEELYAEFNQMKAPLKHYHYDIFSLEIERFDINLKASFQGNVRGDIDTLIVPLEPTASDIVFKRSINKQLTEKSFLEQFIGEYEVLDTIMVVVLKGEQTLQATILGQPDYELLPYKETEFHVKGLSGIRINFVQDAEGQVIEGKLTLPYGVFNAKKK</sequence>
<feature type="region of interest" description="Disordered" evidence="1">
    <location>
        <begin position="373"/>
        <end position="393"/>
    </location>
</feature>
<dbReference type="PANTHER" id="PTHR46825:SF15">
    <property type="entry name" value="BETA-LACTAMASE-RELATED DOMAIN-CONTAINING PROTEIN"/>
    <property type="match status" value="1"/>
</dbReference>
<evidence type="ECO:0000313" key="4">
    <source>
        <dbReference type="EMBL" id="EFH81640.1"/>
    </source>
</evidence>
<dbReference type="Gene3D" id="2.40.128.600">
    <property type="match status" value="1"/>
</dbReference>
<dbReference type="EMBL" id="ADVG01000004">
    <property type="protein sequence ID" value="EFH81640.1"/>
    <property type="molecule type" value="Genomic_DNA"/>
</dbReference>
<reference evidence="4 5" key="1">
    <citation type="journal article" date="2011" name="Stand. Genomic Sci.">
        <title>Non-contiguous finished genome sequence and contextual data of the filamentous soil bacterium Ktedonobacter racemifer type strain (SOSP1-21).</title>
        <authorList>
            <person name="Chang Y.J."/>
            <person name="Land M."/>
            <person name="Hauser L."/>
            <person name="Chertkov O."/>
            <person name="Del Rio T.G."/>
            <person name="Nolan M."/>
            <person name="Copeland A."/>
            <person name="Tice H."/>
            <person name="Cheng J.F."/>
            <person name="Lucas S."/>
            <person name="Han C."/>
            <person name="Goodwin L."/>
            <person name="Pitluck S."/>
            <person name="Ivanova N."/>
            <person name="Ovchinikova G."/>
            <person name="Pati A."/>
            <person name="Chen A."/>
            <person name="Palaniappan K."/>
            <person name="Mavromatis K."/>
            <person name="Liolios K."/>
            <person name="Brettin T."/>
            <person name="Fiebig A."/>
            <person name="Rohde M."/>
            <person name="Abt B."/>
            <person name="Goker M."/>
            <person name="Detter J.C."/>
            <person name="Woyke T."/>
            <person name="Bristow J."/>
            <person name="Eisen J.A."/>
            <person name="Markowitz V."/>
            <person name="Hugenholtz P."/>
            <person name="Kyrpides N.C."/>
            <person name="Klenk H.P."/>
            <person name="Lapidus A."/>
        </authorList>
    </citation>
    <scope>NUCLEOTIDE SEQUENCE [LARGE SCALE GENOMIC DNA]</scope>
    <source>
        <strain evidence="5">DSM 44963</strain>
    </source>
</reference>
<protein>
    <submittedName>
        <fullName evidence="4">Beta-lactamase</fullName>
    </submittedName>
</protein>
<dbReference type="FunCoup" id="D6U560">
    <property type="interactions" value="129"/>
</dbReference>
<dbReference type="Pfam" id="PF00144">
    <property type="entry name" value="Beta-lactamase"/>
    <property type="match status" value="1"/>
</dbReference>
<feature type="domain" description="Peptidase S12 Pab87-related C-terminal" evidence="3">
    <location>
        <begin position="390"/>
        <end position="483"/>
    </location>
</feature>